<dbReference type="InterPro" id="IPR009008">
    <property type="entry name" value="Val/Leu/Ile-tRNA-synth_edit"/>
</dbReference>
<dbReference type="PANTHER" id="PTHR42780:SF1">
    <property type="entry name" value="ISOLEUCINE--TRNA LIGASE, CYTOPLASMIC"/>
    <property type="match status" value="1"/>
</dbReference>
<dbReference type="GO" id="GO:0002161">
    <property type="term" value="F:aminoacyl-tRNA deacylase activity"/>
    <property type="evidence" value="ECO:0007669"/>
    <property type="project" value="InterPro"/>
</dbReference>
<dbReference type="FunFam" id="3.40.50.620:FF:000063">
    <property type="entry name" value="Isoleucine--tRNA ligase"/>
    <property type="match status" value="1"/>
</dbReference>
<dbReference type="Pfam" id="PF19302">
    <property type="entry name" value="DUF5915"/>
    <property type="match status" value="1"/>
</dbReference>
<evidence type="ECO:0000256" key="6">
    <source>
        <dbReference type="ARBA" id="ARBA00022598"/>
    </source>
</evidence>
<comment type="similarity">
    <text evidence="3 15">Belongs to the class-I aminoacyl-tRNA synthetase family. IleS type 2 subfamily.</text>
</comment>
<evidence type="ECO:0000256" key="10">
    <source>
        <dbReference type="ARBA" id="ARBA00022840"/>
    </source>
</evidence>
<feature type="short sequence motif" description="'KMSKS' region" evidence="15">
    <location>
        <begin position="634"/>
        <end position="638"/>
    </location>
</feature>
<dbReference type="Gene3D" id="3.90.740.10">
    <property type="entry name" value="Valyl/Leucyl/Isoleucyl-tRNA synthetase, editing domain"/>
    <property type="match status" value="1"/>
</dbReference>
<dbReference type="CDD" id="cd07961">
    <property type="entry name" value="Anticodon_Ia_Ile_ABEc"/>
    <property type="match status" value="1"/>
</dbReference>
<name>A0A7V4WUK8_CALAY</name>
<evidence type="ECO:0000256" key="8">
    <source>
        <dbReference type="ARBA" id="ARBA00022741"/>
    </source>
</evidence>
<evidence type="ECO:0000256" key="5">
    <source>
        <dbReference type="ARBA" id="ARBA00022490"/>
    </source>
</evidence>
<keyword evidence="9 15" id="KW-0862">Zinc</keyword>
<dbReference type="GO" id="GO:0005524">
    <property type="term" value="F:ATP binding"/>
    <property type="evidence" value="ECO:0007669"/>
    <property type="project" value="UniProtKB-UniRule"/>
</dbReference>
<evidence type="ECO:0000256" key="1">
    <source>
        <dbReference type="ARBA" id="ARBA00001947"/>
    </source>
</evidence>
<keyword evidence="12 15" id="KW-0030">Aminoacyl-tRNA synthetase</keyword>
<comment type="domain">
    <text evidence="15">IleRS has two distinct active sites: one for aminoacylation and one for editing. The misactivated valine is translocated from the active site to the editing site, which sterically excludes the correctly activated isoleucine. The single editing site contains two valyl binding pockets, one specific for each substrate (Val-AMP or Val-tRNA(Ile)).</text>
</comment>
<dbReference type="GO" id="GO:0004822">
    <property type="term" value="F:isoleucine-tRNA ligase activity"/>
    <property type="evidence" value="ECO:0007669"/>
    <property type="project" value="UniProtKB-UniRule"/>
</dbReference>
<dbReference type="InterPro" id="IPR009080">
    <property type="entry name" value="tRNAsynth_Ia_anticodon-bd"/>
</dbReference>
<dbReference type="Pfam" id="PF08264">
    <property type="entry name" value="Anticodon_1"/>
    <property type="match status" value="1"/>
</dbReference>
<dbReference type="Pfam" id="PF00133">
    <property type="entry name" value="tRNA-synt_1"/>
    <property type="match status" value="1"/>
</dbReference>
<keyword evidence="6 15" id="KW-0436">Ligase</keyword>
<dbReference type="InterPro" id="IPR002301">
    <property type="entry name" value="Ile-tRNA-ligase"/>
</dbReference>
<dbReference type="GO" id="GO:0000049">
    <property type="term" value="F:tRNA binding"/>
    <property type="evidence" value="ECO:0007669"/>
    <property type="project" value="InterPro"/>
</dbReference>
<dbReference type="InterPro" id="IPR013155">
    <property type="entry name" value="M/V/L/I-tRNA-synth_anticd-bd"/>
</dbReference>
<keyword evidence="10 15" id="KW-0067">ATP-binding</keyword>
<dbReference type="Gene3D" id="1.10.730.10">
    <property type="entry name" value="Isoleucyl-tRNA Synthetase, Domain 1"/>
    <property type="match status" value="1"/>
</dbReference>
<gene>
    <name evidence="15" type="primary">ileS</name>
    <name evidence="18" type="ORF">ENK44_07080</name>
</gene>
<evidence type="ECO:0000256" key="14">
    <source>
        <dbReference type="ARBA" id="ARBA00048359"/>
    </source>
</evidence>
<feature type="domain" description="Methionyl/Valyl/Leucyl/Isoleucyl-tRNA synthetase anticodon-binding" evidence="17">
    <location>
        <begin position="721"/>
        <end position="873"/>
    </location>
</feature>
<keyword evidence="11 15" id="KW-0648">Protein biosynthesis</keyword>
<proteinExistence type="inferred from homology"/>
<dbReference type="AlphaFoldDB" id="A0A7V4WUK8"/>
<feature type="binding site" evidence="15">
    <location>
        <position position="637"/>
    </location>
    <ligand>
        <name>ATP</name>
        <dbReference type="ChEBI" id="CHEBI:30616"/>
    </ligand>
</feature>
<comment type="caution">
    <text evidence="18">The sequence shown here is derived from an EMBL/GenBank/DDBJ whole genome shotgun (WGS) entry which is preliminary data.</text>
</comment>
<dbReference type="GO" id="GO:0006428">
    <property type="term" value="P:isoleucyl-tRNA aminoacylation"/>
    <property type="evidence" value="ECO:0007669"/>
    <property type="project" value="UniProtKB-UniRule"/>
</dbReference>
<reference evidence="18" key="1">
    <citation type="journal article" date="2020" name="mSystems">
        <title>Genome- and Community-Level Interaction Insights into Carbon Utilization and Element Cycling Functions of Hydrothermarchaeota in Hydrothermal Sediment.</title>
        <authorList>
            <person name="Zhou Z."/>
            <person name="Liu Y."/>
            <person name="Xu W."/>
            <person name="Pan J."/>
            <person name="Luo Z.H."/>
            <person name="Li M."/>
        </authorList>
    </citation>
    <scope>NUCLEOTIDE SEQUENCE [LARGE SCALE GENOMIC DNA]</scope>
    <source>
        <strain evidence="18">HyVt-577</strain>
    </source>
</reference>
<dbReference type="EC" id="6.1.1.5" evidence="15"/>
<dbReference type="Proteomes" id="UP000885779">
    <property type="component" value="Unassembled WGS sequence"/>
</dbReference>
<evidence type="ECO:0000259" key="16">
    <source>
        <dbReference type="Pfam" id="PF00133"/>
    </source>
</evidence>
<keyword evidence="5 15" id="KW-0963">Cytoplasm</keyword>
<accession>A0A7V4WUK8</accession>
<dbReference type="PRINTS" id="PR00984">
    <property type="entry name" value="TRNASYNTHILE"/>
</dbReference>
<dbReference type="Gene3D" id="3.40.50.620">
    <property type="entry name" value="HUPs"/>
    <property type="match status" value="2"/>
</dbReference>
<dbReference type="SUPFAM" id="SSF50677">
    <property type="entry name" value="ValRS/IleRS/LeuRS editing domain"/>
    <property type="match status" value="1"/>
</dbReference>
<feature type="short sequence motif" description="'HIGH' region" evidence="15">
    <location>
        <begin position="48"/>
        <end position="58"/>
    </location>
</feature>
<evidence type="ECO:0000256" key="4">
    <source>
        <dbReference type="ARBA" id="ARBA00011245"/>
    </source>
</evidence>
<dbReference type="HAMAP" id="MF_02003">
    <property type="entry name" value="Ile_tRNA_synth_type2"/>
    <property type="match status" value="1"/>
</dbReference>
<comment type="cofactor">
    <cofactor evidence="1 15">
        <name>Zn(2+)</name>
        <dbReference type="ChEBI" id="CHEBI:29105"/>
    </cofactor>
</comment>
<comment type="function">
    <text evidence="13 15">Catalyzes the attachment of isoleucine to tRNA(Ile). As IleRS can inadvertently accommodate and process structurally similar amino acids such as valine, to avoid such errors it has two additional distinct tRNA(Ile)-dependent editing activities. One activity is designated as 'pretransfer' editing and involves the hydrolysis of activated Val-AMP. The other activity is designated 'posttransfer' editing and involves deacylation of mischarged Val-tRNA(Ile).</text>
</comment>
<evidence type="ECO:0000313" key="18">
    <source>
        <dbReference type="EMBL" id="HGY55444.1"/>
    </source>
</evidence>
<dbReference type="InterPro" id="IPR023586">
    <property type="entry name" value="Ile-tRNA-ligase_type2"/>
</dbReference>
<dbReference type="InterPro" id="IPR033709">
    <property type="entry name" value="Anticodon_Ile_ABEc"/>
</dbReference>
<evidence type="ECO:0000256" key="3">
    <source>
        <dbReference type="ARBA" id="ARBA00007078"/>
    </source>
</evidence>
<dbReference type="SUPFAM" id="SSF52374">
    <property type="entry name" value="Nucleotidylyl transferase"/>
    <property type="match status" value="1"/>
</dbReference>
<keyword evidence="8 15" id="KW-0547">Nucleotide-binding</keyword>
<dbReference type="SUPFAM" id="SSF47323">
    <property type="entry name" value="Anticodon-binding domain of a subclass of class I aminoacyl-tRNA synthetases"/>
    <property type="match status" value="1"/>
</dbReference>
<feature type="domain" description="Aminoacyl-tRNA synthetase class Ia" evidence="16">
    <location>
        <begin position="18"/>
        <end position="664"/>
    </location>
</feature>
<dbReference type="InterPro" id="IPR002300">
    <property type="entry name" value="aa-tRNA-synth_Ia"/>
</dbReference>
<protein>
    <recommendedName>
        <fullName evidence="15">Isoleucine--tRNA ligase</fullName>
        <ecNumber evidence="15">6.1.1.5</ecNumber>
    </recommendedName>
    <alternativeName>
        <fullName evidence="15">Isoleucyl-tRNA synthetase</fullName>
        <shortName evidence="15">IleRS</shortName>
    </alternativeName>
</protein>
<evidence type="ECO:0000256" key="2">
    <source>
        <dbReference type="ARBA" id="ARBA00004496"/>
    </source>
</evidence>
<dbReference type="InterPro" id="IPR014729">
    <property type="entry name" value="Rossmann-like_a/b/a_fold"/>
</dbReference>
<evidence type="ECO:0000256" key="13">
    <source>
        <dbReference type="ARBA" id="ARBA00025217"/>
    </source>
</evidence>
<evidence type="ECO:0000259" key="17">
    <source>
        <dbReference type="Pfam" id="PF08264"/>
    </source>
</evidence>
<evidence type="ECO:0000256" key="15">
    <source>
        <dbReference type="HAMAP-Rule" id="MF_02003"/>
    </source>
</evidence>
<keyword evidence="7 15" id="KW-0479">Metal-binding</keyword>
<dbReference type="FunFam" id="3.40.50.620:FF:000075">
    <property type="entry name" value="Isoleucine--tRNA ligase"/>
    <property type="match status" value="1"/>
</dbReference>
<dbReference type="GO" id="GO:0005737">
    <property type="term" value="C:cytoplasm"/>
    <property type="evidence" value="ECO:0007669"/>
    <property type="project" value="UniProtKB-SubCell"/>
</dbReference>
<dbReference type="PANTHER" id="PTHR42780">
    <property type="entry name" value="SOLEUCYL-TRNA SYNTHETASE"/>
    <property type="match status" value="1"/>
</dbReference>
<comment type="subcellular location">
    <subcellularLocation>
        <location evidence="2 15">Cytoplasm</location>
    </subcellularLocation>
</comment>
<evidence type="ECO:0000256" key="11">
    <source>
        <dbReference type="ARBA" id="ARBA00022917"/>
    </source>
</evidence>
<comment type="catalytic activity">
    <reaction evidence="14 15">
        <text>tRNA(Ile) + L-isoleucine + ATP = L-isoleucyl-tRNA(Ile) + AMP + diphosphate</text>
        <dbReference type="Rhea" id="RHEA:11060"/>
        <dbReference type="Rhea" id="RHEA-COMP:9666"/>
        <dbReference type="Rhea" id="RHEA-COMP:9695"/>
        <dbReference type="ChEBI" id="CHEBI:30616"/>
        <dbReference type="ChEBI" id="CHEBI:33019"/>
        <dbReference type="ChEBI" id="CHEBI:58045"/>
        <dbReference type="ChEBI" id="CHEBI:78442"/>
        <dbReference type="ChEBI" id="CHEBI:78528"/>
        <dbReference type="ChEBI" id="CHEBI:456215"/>
        <dbReference type="EC" id="6.1.1.5"/>
    </reaction>
</comment>
<evidence type="ECO:0000256" key="9">
    <source>
        <dbReference type="ARBA" id="ARBA00022833"/>
    </source>
</evidence>
<sequence length="1089" mass="125742">MFRAVPNKMNLPEVEQRILKFWQDHKIFEKSLEKRSKGPWYIFYEGPPTANGKPGIHHVIARAVKDIVCRYKTMNGYYVPRKAGWDTHGLPVEIAVEKEMGLTQKNEIEKIGIDKFNKACKALVDRHIEMDEGWRTLTDRMGYWIDLDNAYITYKNEYIESVWWAIKQIFDKGLIYRGFKIVPQSPTIETPLSSHELSLGYREVRDPNCYVKVKILSSPKKELAGKRLLVWTTTPWTLLSNTAMAVGENIDYVLVKNTRQIKSGDQKETVTDELVLAEARLEALDGEYEILDRFKGRELIGTRYEPLFDYFKPDTEKYPNAFTVLTADFVSTEDGSGIVHLAPAFGQDDYEMSKKFNLPFFQPVTPGGRLTDDVGEFAGRTVKTFTYTDHTEEGVDKDIVIALKKMDKLYRNSFDYVHSYPHCWRTDNPIIYYARESWFINSPAYKENMIELNKTINWQPPEIGKGRFGNWLEDVKEWSLSRDRYWGTPLPIWVSEDNEDLLAVGSIEELKKGLFEKEDGTLVPLSELDEEIDLHRPFVDRVVFKKDGKTYRRTPEIIDVWFDSGSMPFAQFHYPFENKELFEKSFPADFIAEGIDQTRGWFYTLHNIATILFNKPAFKNIIVNELILDKDGQKMSKSRGNVVYPLEMMDKYGADALRWYFMAVSPPWIPKRFDENGLLEIVRKFFTTLYNVYSFFVLYANIDHFDADQPQIPFEERPEIDRWILSRLYSVAGEVGGHLENYDITKAARALSDYMIDDVSNWYVRRNRRRFWKSEAGSDKTAAYQTLHEVLLTFARLMAPLAPFIAEEIYLNLKRKNDAESVHLERYPQMDDEKKARRDSSLEQRMALAQKVVSIVRALRNDRQIKVRQPLSRVVLHSSDASVKKAAQEMAGIICEEINVKKLEFVDDENELVSKNAKPNFKVLGAKVGKMMGQLAGVIKSFGPEQINELEQNGKTHVHVDGHEVHLEVEDVEIVAEPKADFAVQSEAGLIVALDLKITPELREEGLAREFVNRVQNLRKDAGFEVMDHIVIQIDHLPDSLDTAIHNQEKYICNETLADKIVFGTVTAAFVNDVTIEKETFKVGLEKSK</sequence>
<comment type="subunit">
    <text evidence="4 15">Monomer.</text>
</comment>
<organism evidence="18">
    <name type="scientific">Caldithrix abyssi</name>
    <dbReference type="NCBI Taxonomy" id="187145"/>
    <lineage>
        <taxon>Bacteria</taxon>
        <taxon>Pseudomonadati</taxon>
        <taxon>Calditrichota</taxon>
        <taxon>Calditrichia</taxon>
        <taxon>Calditrichales</taxon>
        <taxon>Calditrichaceae</taxon>
        <taxon>Caldithrix</taxon>
    </lineage>
</organism>
<dbReference type="GO" id="GO:0008270">
    <property type="term" value="F:zinc ion binding"/>
    <property type="evidence" value="ECO:0007669"/>
    <property type="project" value="UniProtKB-UniRule"/>
</dbReference>
<evidence type="ECO:0000256" key="7">
    <source>
        <dbReference type="ARBA" id="ARBA00022723"/>
    </source>
</evidence>
<evidence type="ECO:0000256" key="12">
    <source>
        <dbReference type="ARBA" id="ARBA00023146"/>
    </source>
</evidence>
<dbReference type="NCBIfam" id="TIGR00392">
    <property type="entry name" value="ileS"/>
    <property type="match status" value="1"/>
</dbReference>
<dbReference type="CDD" id="cd00818">
    <property type="entry name" value="IleRS_core"/>
    <property type="match status" value="1"/>
</dbReference>
<dbReference type="EMBL" id="DRQG01000066">
    <property type="protein sequence ID" value="HGY55444.1"/>
    <property type="molecule type" value="Genomic_DNA"/>
</dbReference>